<accession>A0A9X0ACW3</accession>
<dbReference type="EMBL" id="JAPEIS010000014">
    <property type="protein sequence ID" value="KAJ8059873.1"/>
    <property type="molecule type" value="Genomic_DNA"/>
</dbReference>
<reference evidence="1" key="1">
    <citation type="submission" date="2022-11" db="EMBL/GenBank/DDBJ databases">
        <title>Genome Resource of Sclerotinia nivalis Strain SnTB1, a Plant Pathogen Isolated from American Ginseng.</title>
        <authorList>
            <person name="Fan S."/>
        </authorList>
    </citation>
    <scope>NUCLEOTIDE SEQUENCE</scope>
    <source>
        <strain evidence="1">SnTB1</strain>
    </source>
</reference>
<dbReference type="Proteomes" id="UP001152300">
    <property type="component" value="Unassembled WGS sequence"/>
</dbReference>
<proteinExistence type="predicted"/>
<evidence type="ECO:0000313" key="1">
    <source>
        <dbReference type="EMBL" id="KAJ8059873.1"/>
    </source>
</evidence>
<name>A0A9X0ACW3_9HELO</name>
<sequence>MAGYLVFLAFNPTQSHPTYTKSTKHSFLLPPKKITKEKKHTTVGIRWWSPTQLLIYRSEACVWQSGRDAQFSSVYGRMWWRVRNWISYWGGEGVLCCVVMRGGEVVVVRLW</sequence>
<keyword evidence="2" id="KW-1185">Reference proteome</keyword>
<protein>
    <submittedName>
        <fullName evidence="1">Uncharacterized protein</fullName>
    </submittedName>
</protein>
<dbReference type="OrthoDB" id="3560687at2759"/>
<gene>
    <name evidence="1" type="ORF">OCU04_011502</name>
</gene>
<comment type="caution">
    <text evidence="1">The sequence shown here is derived from an EMBL/GenBank/DDBJ whole genome shotgun (WGS) entry which is preliminary data.</text>
</comment>
<evidence type="ECO:0000313" key="2">
    <source>
        <dbReference type="Proteomes" id="UP001152300"/>
    </source>
</evidence>
<organism evidence="1 2">
    <name type="scientific">Sclerotinia nivalis</name>
    <dbReference type="NCBI Taxonomy" id="352851"/>
    <lineage>
        <taxon>Eukaryota</taxon>
        <taxon>Fungi</taxon>
        <taxon>Dikarya</taxon>
        <taxon>Ascomycota</taxon>
        <taxon>Pezizomycotina</taxon>
        <taxon>Leotiomycetes</taxon>
        <taxon>Helotiales</taxon>
        <taxon>Sclerotiniaceae</taxon>
        <taxon>Sclerotinia</taxon>
    </lineage>
</organism>
<dbReference type="AlphaFoldDB" id="A0A9X0ACW3"/>